<reference evidence="1" key="1">
    <citation type="journal article" date="2014" name="Front. Microbiol.">
        <title>High frequency of phylogenetically diverse reductive dehalogenase-homologous genes in deep subseafloor sedimentary metagenomes.</title>
        <authorList>
            <person name="Kawai M."/>
            <person name="Futagami T."/>
            <person name="Toyoda A."/>
            <person name="Takaki Y."/>
            <person name="Nishi S."/>
            <person name="Hori S."/>
            <person name="Arai W."/>
            <person name="Tsubouchi T."/>
            <person name="Morono Y."/>
            <person name="Uchiyama I."/>
            <person name="Ito T."/>
            <person name="Fujiyama A."/>
            <person name="Inagaki F."/>
            <person name="Takami H."/>
        </authorList>
    </citation>
    <scope>NUCLEOTIDE SEQUENCE</scope>
    <source>
        <strain evidence="1">Expedition CK06-06</strain>
    </source>
</reference>
<accession>X1LN10</accession>
<comment type="caution">
    <text evidence="1">The sequence shown here is derived from an EMBL/GenBank/DDBJ whole genome shotgun (WGS) entry which is preliminary data.</text>
</comment>
<feature type="non-terminal residue" evidence="1">
    <location>
        <position position="1"/>
    </location>
</feature>
<name>X1LN10_9ZZZZ</name>
<protein>
    <submittedName>
        <fullName evidence="1">Uncharacterized protein</fullName>
    </submittedName>
</protein>
<sequence>YLNEGIKNIIILQENQIRASSASVDLTLRLVEILKKMEAGIM</sequence>
<dbReference type="AlphaFoldDB" id="X1LN10"/>
<evidence type="ECO:0000313" key="1">
    <source>
        <dbReference type="EMBL" id="GAI20762.1"/>
    </source>
</evidence>
<gene>
    <name evidence="1" type="ORF">S06H3_25333</name>
</gene>
<dbReference type="EMBL" id="BARV01014580">
    <property type="protein sequence ID" value="GAI20762.1"/>
    <property type="molecule type" value="Genomic_DNA"/>
</dbReference>
<proteinExistence type="predicted"/>
<organism evidence="1">
    <name type="scientific">marine sediment metagenome</name>
    <dbReference type="NCBI Taxonomy" id="412755"/>
    <lineage>
        <taxon>unclassified sequences</taxon>
        <taxon>metagenomes</taxon>
        <taxon>ecological metagenomes</taxon>
    </lineage>
</organism>